<proteinExistence type="predicted"/>
<gene>
    <name evidence="2" type="ORF">FCC1311_019192</name>
</gene>
<feature type="compositionally biased region" description="Basic and acidic residues" evidence="1">
    <location>
        <begin position="1"/>
        <end position="21"/>
    </location>
</feature>
<dbReference type="EMBL" id="BEYU01000014">
    <property type="protein sequence ID" value="GBG25700.1"/>
    <property type="molecule type" value="Genomic_DNA"/>
</dbReference>
<accession>A0A2R5G3X1</accession>
<keyword evidence="3" id="KW-1185">Reference proteome</keyword>
<feature type="compositionally biased region" description="Basic residues" evidence="1">
    <location>
        <begin position="22"/>
        <end position="34"/>
    </location>
</feature>
<comment type="caution">
    <text evidence="2">The sequence shown here is derived from an EMBL/GenBank/DDBJ whole genome shotgun (WGS) entry which is preliminary data.</text>
</comment>
<name>A0A2R5G3X1_9STRA</name>
<evidence type="ECO:0000256" key="1">
    <source>
        <dbReference type="SAM" id="MobiDB-lite"/>
    </source>
</evidence>
<feature type="region of interest" description="Disordered" evidence="1">
    <location>
        <begin position="1"/>
        <end position="54"/>
    </location>
</feature>
<feature type="compositionally biased region" description="Basic and acidic residues" evidence="1">
    <location>
        <begin position="36"/>
        <end position="50"/>
    </location>
</feature>
<feature type="region of interest" description="Disordered" evidence="1">
    <location>
        <begin position="71"/>
        <end position="130"/>
    </location>
</feature>
<evidence type="ECO:0000313" key="2">
    <source>
        <dbReference type="EMBL" id="GBG25700.1"/>
    </source>
</evidence>
<organism evidence="2 3">
    <name type="scientific">Hondaea fermentalgiana</name>
    <dbReference type="NCBI Taxonomy" id="2315210"/>
    <lineage>
        <taxon>Eukaryota</taxon>
        <taxon>Sar</taxon>
        <taxon>Stramenopiles</taxon>
        <taxon>Bigyra</taxon>
        <taxon>Labyrinthulomycetes</taxon>
        <taxon>Thraustochytrida</taxon>
        <taxon>Thraustochytriidae</taxon>
        <taxon>Hondaea</taxon>
    </lineage>
</organism>
<dbReference type="Proteomes" id="UP000241890">
    <property type="component" value="Unassembled WGS sequence"/>
</dbReference>
<feature type="compositionally biased region" description="Basic and acidic residues" evidence="1">
    <location>
        <begin position="287"/>
        <end position="296"/>
    </location>
</feature>
<feature type="region of interest" description="Disordered" evidence="1">
    <location>
        <begin position="287"/>
        <end position="308"/>
    </location>
</feature>
<feature type="region of interest" description="Disordered" evidence="1">
    <location>
        <begin position="377"/>
        <end position="397"/>
    </location>
</feature>
<protein>
    <submittedName>
        <fullName evidence="2">Uncharacterized protein</fullName>
    </submittedName>
</protein>
<feature type="compositionally biased region" description="Acidic residues" evidence="1">
    <location>
        <begin position="92"/>
        <end position="110"/>
    </location>
</feature>
<feature type="compositionally biased region" description="Pro residues" evidence="1">
    <location>
        <begin position="380"/>
        <end position="393"/>
    </location>
</feature>
<evidence type="ECO:0000313" key="3">
    <source>
        <dbReference type="Proteomes" id="UP000241890"/>
    </source>
</evidence>
<dbReference type="InParanoid" id="A0A2R5G3X1"/>
<reference evidence="2 3" key="1">
    <citation type="submission" date="2017-12" db="EMBL/GenBank/DDBJ databases">
        <title>Sequencing, de novo assembly and annotation of complete genome of a new Thraustochytrid species, strain FCC1311.</title>
        <authorList>
            <person name="Sedici K."/>
            <person name="Godart F."/>
            <person name="Aiese Cigliano R."/>
            <person name="Sanseverino W."/>
            <person name="Barakat M."/>
            <person name="Ortet P."/>
            <person name="Marechal E."/>
            <person name="Cagnac O."/>
            <person name="Amato A."/>
        </authorList>
    </citation>
    <scope>NUCLEOTIDE SEQUENCE [LARGE SCALE GENOMIC DNA]</scope>
</reference>
<sequence length="483" mass="53690">MDLGLEIDKAIQSVREDDKQKSNKKRRSRRRNKKQQATEERATSQERDFDAGGLDVYFKNPAGALLRGLSSRLGSEDEADEWEERDGFLFAEEYDSESSDSDSSDSDEDGISMSSTRPRIARDESSRNVNMRYMTVTGNVPPEQLSISTLLSPDELELLTSGENYGVRFLGGHAPDKRKKKKKNRKDMGVAIVKHDFHGMSAIGREEEDAEIDPEEILTSTLFLTSAEEAGSSRNLPMSTKGRNDDLVYWPPPPIVDEPAPPLTAPPRERGAGSLIRELEAHRADRVDYGSDDDHTPPPPDHPPTTRTTSAKTFLAAASSASGSFRPPLRKQTSKVRATNALSMGVNLFAKLVPSSARNEARSSLHGADRFITAKNVPWVIPPPPAPRPPPPDNTDAEQIKLDRELLEMFVEDLHSTLLKLESDLEARRSNVSSMQVEIERIDDEIADLLQPKDVERHMDAATTSQLMSVTSGKIFRVEKYNS</sequence>
<dbReference type="AlphaFoldDB" id="A0A2R5G3X1"/>